<proteinExistence type="inferred from homology"/>
<sequence length="164" mass="18365">MTDVLPQTKHLIEGAIKQKLKSLPTRPFYMTWFENLEVTSAVQYSPTQSKVSFRFAVHPEYLNPGKTLAGAAQTLFHDVCTMYCLGPLAREPDFWCSHGTSRSFNVNLLRPAREGDVLTMECETVSVGKRLALLRGVLKKEDGSVVSTCEHELYNVDADKGNKL</sequence>
<dbReference type="AlphaFoldDB" id="A0AB34L7C5"/>
<organism evidence="4 5">
    <name type="scientific">Cladosporium halotolerans</name>
    <dbReference type="NCBI Taxonomy" id="1052096"/>
    <lineage>
        <taxon>Eukaryota</taxon>
        <taxon>Fungi</taxon>
        <taxon>Dikarya</taxon>
        <taxon>Ascomycota</taxon>
        <taxon>Pezizomycotina</taxon>
        <taxon>Dothideomycetes</taxon>
        <taxon>Dothideomycetidae</taxon>
        <taxon>Cladosporiales</taxon>
        <taxon>Cladosporiaceae</taxon>
        <taxon>Cladosporium</taxon>
    </lineage>
</organism>
<dbReference type="EMBL" id="JAAQHG020000001">
    <property type="protein sequence ID" value="KAL1591108.1"/>
    <property type="molecule type" value="Genomic_DNA"/>
</dbReference>
<dbReference type="RefSeq" id="XP_069234213.1">
    <property type="nucleotide sequence ID" value="XM_069368795.1"/>
</dbReference>
<dbReference type="InterPro" id="IPR029069">
    <property type="entry name" value="HotDog_dom_sf"/>
</dbReference>
<evidence type="ECO:0000313" key="4">
    <source>
        <dbReference type="EMBL" id="KAL1591108.1"/>
    </source>
</evidence>
<accession>A0AB34L7C5</accession>
<evidence type="ECO:0000259" key="3">
    <source>
        <dbReference type="Pfam" id="PF03061"/>
    </source>
</evidence>
<dbReference type="InterPro" id="IPR039298">
    <property type="entry name" value="ACOT13"/>
</dbReference>
<comment type="caution">
    <text evidence="4">The sequence shown here is derived from an EMBL/GenBank/DDBJ whole genome shotgun (WGS) entry which is preliminary data.</text>
</comment>
<comment type="similarity">
    <text evidence="1">Belongs to the thioesterase PaaI family.</text>
</comment>
<dbReference type="SUPFAM" id="SSF54637">
    <property type="entry name" value="Thioesterase/thiol ester dehydrase-isomerase"/>
    <property type="match status" value="1"/>
</dbReference>
<feature type="domain" description="Thioesterase" evidence="3">
    <location>
        <begin position="75"/>
        <end position="146"/>
    </location>
</feature>
<name>A0AB34L7C5_9PEZI</name>
<dbReference type="Proteomes" id="UP000803884">
    <property type="component" value="Unassembled WGS sequence"/>
</dbReference>
<gene>
    <name evidence="4" type="ORF">WHR41_00189</name>
</gene>
<dbReference type="GeneID" id="96001633"/>
<dbReference type="PANTHER" id="PTHR21660">
    <property type="entry name" value="THIOESTERASE SUPERFAMILY MEMBER-RELATED"/>
    <property type="match status" value="1"/>
</dbReference>
<protein>
    <recommendedName>
        <fullName evidence="3">Thioesterase domain-containing protein</fullName>
    </recommendedName>
</protein>
<dbReference type="GO" id="GO:0047617">
    <property type="term" value="F:fatty acyl-CoA hydrolase activity"/>
    <property type="evidence" value="ECO:0007669"/>
    <property type="project" value="InterPro"/>
</dbReference>
<dbReference type="CDD" id="cd03443">
    <property type="entry name" value="PaaI_thioesterase"/>
    <property type="match status" value="1"/>
</dbReference>
<evidence type="ECO:0000256" key="1">
    <source>
        <dbReference type="ARBA" id="ARBA00008324"/>
    </source>
</evidence>
<keyword evidence="5" id="KW-1185">Reference proteome</keyword>
<evidence type="ECO:0000256" key="2">
    <source>
        <dbReference type="ARBA" id="ARBA00022801"/>
    </source>
</evidence>
<dbReference type="InterPro" id="IPR006683">
    <property type="entry name" value="Thioestr_dom"/>
</dbReference>
<dbReference type="PANTHER" id="PTHR21660:SF1">
    <property type="entry name" value="ACYL-COENZYME A THIOESTERASE 13"/>
    <property type="match status" value="1"/>
</dbReference>
<dbReference type="Gene3D" id="3.10.129.10">
    <property type="entry name" value="Hotdog Thioesterase"/>
    <property type="match status" value="1"/>
</dbReference>
<keyword evidence="2" id="KW-0378">Hydrolase</keyword>
<reference evidence="4 5" key="1">
    <citation type="journal article" date="2020" name="Microbiol. Resour. Announc.">
        <title>Draft Genome Sequence of a Cladosporium Species Isolated from the Mesophotic Ascidian Didemnum maculosum.</title>
        <authorList>
            <person name="Gioti A."/>
            <person name="Siaperas R."/>
            <person name="Nikolaivits E."/>
            <person name="Le Goff G."/>
            <person name="Ouazzani J."/>
            <person name="Kotoulas G."/>
            <person name="Topakas E."/>
        </authorList>
    </citation>
    <scope>NUCLEOTIDE SEQUENCE [LARGE SCALE GENOMIC DNA]</scope>
    <source>
        <strain evidence="4 5">TM138-S3</strain>
    </source>
</reference>
<dbReference type="Pfam" id="PF03061">
    <property type="entry name" value="4HBT"/>
    <property type="match status" value="1"/>
</dbReference>
<evidence type="ECO:0000313" key="5">
    <source>
        <dbReference type="Proteomes" id="UP000803884"/>
    </source>
</evidence>